<organism evidence="1 2">
    <name type="scientific">Rattus norvegicus</name>
    <name type="common">Rat</name>
    <dbReference type="NCBI Taxonomy" id="10116"/>
    <lineage>
        <taxon>Eukaryota</taxon>
        <taxon>Metazoa</taxon>
        <taxon>Chordata</taxon>
        <taxon>Craniata</taxon>
        <taxon>Vertebrata</taxon>
        <taxon>Euteleostomi</taxon>
        <taxon>Mammalia</taxon>
        <taxon>Eutheria</taxon>
        <taxon>Euarchontoglires</taxon>
        <taxon>Glires</taxon>
        <taxon>Rodentia</taxon>
        <taxon>Myomorpha</taxon>
        <taxon>Muroidea</taxon>
        <taxon>Muridae</taxon>
        <taxon>Murinae</taxon>
        <taxon>Rattus</taxon>
    </lineage>
</organism>
<reference evidence="1 2" key="1">
    <citation type="submission" date="2005-07" db="EMBL/GenBank/DDBJ databases">
        <authorList>
            <person name="Mural R.J."/>
            <person name="Li P.W."/>
            <person name="Adams M.D."/>
            <person name="Amanatides P.G."/>
            <person name="Baden-Tillson H."/>
            <person name="Barnstead M."/>
            <person name="Chin S.H."/>
            <person name="Dew I."/>
            <person name="Evans C.A."/>
            <person name="Ferriera S."/>
            <person name="Flanigan M."/>
            <person name="Fosler C."/>
            <person name="Glodek A."/>
            <person name="Gu Z."/>
            <person name="Holt R.A."/>
            <person name="Jennings D."/>
            <person name="Kraft C.L."/>
            <person name="Lu F."/>
            <person name="Nguyen T."/>
            <person name="Nusskern D.R."/>
            <person name="Pfannkoch C.M."/>
            <person name="Sitter C."/>
            <person name="Sutton G.G."/>
            <person name="Venter J.C."/>
            <person name="Wang Z."/>
            <person name="Woodage T."/>
            <person name="Zheng X.H."/>
            <person name="Zhong F."/>
        </authorList>
    </citation>
    <scope>NUCLEOTIDE SEQUENCE [LARGE SCALE GENOMIC DNA]</scope>
    <source>
        <strain>BN</strain>
        <strain evidence="2">Sprague-Dawley</strain>
    </source>
</reference>
<protein>
    <submittedName>
        <fullName evidence="1">RCG36900</fullName>
    </submittedName>
</protein>
<name>A6HTG6_RAT</name>
<sequence length="31" mass="3624">MKTTPSYFHVVIVDPRIPPLREGHLNLNYCI</sequence>
<accession>A6HTG6</accession>
<evidence type="ECO:0000313" key="2">
    <source>
        <dbReference type="Proteomes" id="UP000234681"/>
    </source>
</evidence>
<proteinExistence type="predicted"/>
<dbReference type="EMBL" id="CH473951">
    <property type="protein sequence ID" value="EDM02179.1"/>
    <property type="molecule type" value="Genomic_DNA"/>
</dbReference>
<gene>
    <name evidence="1" type="ORF">rCG_36900</name>
</gene>
<evidence type="ECO:0000313" key="1">
    <source>
        <dbReference type="EMBL" id="EDM02179.1"/>
    </source>
</evidence>
<dbReference type="Proteomes" id="UP000234681">
    <property type="component" value="Chromosome 15"/>
</dbReference>
<dbReference type="AlphaFoldDB" id="A6HTG6"/>